<dbReference type="EMBL" id="JAGPNL010000004">
    <property type="protein sequence ID" value="MBQ0828193.1"/>
    <property type="molecule type" value="Genomic_DNA"/>
</dbReference>
<dbReference type="AlphaFoldDB" id="A0A941B866"/>
<evidence type="ECO:0000313" key="2">
    <source>
        <dbReference type="Proteomes" id="UP000677875"/>
    </source>
</evidence>
<dbReference type="InterPro" id="IPR011990">
    <property type="entry name" value="TPR-like_helical_dom_sf"/>
</dbReference>
<gene>
    <name evidence="1" type="ORF">J5Y05_17075</name>
</gene>
<dbReference type="Gene3D" id="1.25.40.10">
    <property type="entry name" value="Tetratricopeptide repeat domain"/>
    <property type="match status" value="1"/>
</dbReference>
<sequence length="411" mass="44557">MKRRIASWENDHSTPDDFYGPLLCDAFTTSAAALGLSHSQPQDSALLDAAYPASPDDAIQTVRQLWRADLNQYDPLLTAEPSEPAWSEASLRWLVAPEPGVPRQRTEGTRVSLGDVAAIKTTADMFAQLDDQFGGDHARHAVIQYLSNDVAPLLRGRYTEQVGRALFSTVAEATLLAGWMSYDACHHGLAPRYFLQALRLAQDANDRRLAGSILSAMSHQATFLGRYTQAATLARAALMGISPVATPTLRAQFHAMEARALARTGDVAACEAALSAATKALESRNNEDEPEWISYFDDAELAAEAAHCFRDVNSARRAVVHAENAMSGSHVRSDFFATMVLADAHLRAGDVEEACRVALDALDLGEQLKSARCVSYLAEFRRNLSAAGQSSAARNLAEQAGENRLWVAAGR</sequence>
<proteinExistence type="predicted"/>
<accession>A0A941B866</accession>
<dbReference type="Proteomes" id="UP000677875">
    <property type="component" value="Unassembled WGS sequence"/>
</dbReference>
<protein>
    <submittedName>
        <fullName evidence="1">Uncharacterized protein</fullName>
    </submittedName>
</protein>
<reference evidence="1" key="1">
    <citation type="submission" date="2021-04" db="EMBL/GenBank/DDBJ databases">
        <title>Genome seq and assembly of Streptomyces sp. RG38.</title>
        <authorList>
            <person name="Chhetri G."/>
        </authorList>
    </citation>
    <scope>NUCLEOTIDE SEQUENCE</scope>
    <source>
        <strain evidence="1">RG38</strain>
    </source>
</reference>
<evidence type="ECO:0000313" key="1">
    <source>
        <dbReference type="EMBL" id="MBQ0828193.1"/>
    </source>
</evidence>
<keyword evidence="2" id="KW-1185">Reference proteome</keyword>
<comment type="caution">
    <text evidence="1">The sequence shown here is derived from an EMBL/GenBank/DDBJ whole genome shotgun (WGS) entry which is preliminary data.</text>
</comment>
<name>A0A941B866_9ACTN</name>
<dbReference type="RefSeq" id="WP_210873288.1">
    <property type="nucleotide sequence ID" value="NZ_JAGPNL010000004.1"/>
</dbReference>
<dbReference type="SUPFAM" id="SSF48452">
    <property type="entry name" value="TPR-like"/>
    <property type="match status" value="1"/>
</dbReference>
<organism evidence="1 2">
    <name type="scientific">Streptomyces tagetis</name>
    <dbReference type="NCBI Taxonomy" id="2820809"/>
    <lineage>
        <taxon>Bacteria</taxon>
        <taxon>Bacillati</taxon>
        <taxon>Actinomycetota</taxon>
        <taxon>Actinomycetes</taxon>
        <taxon>Kitasatosporales</taxon>
        <taxon>Streptomycetaceae</taxon>
        <taxon>Streptomyces</taxon>
    </lineage>
</organism>